<reference evidence="2" key="1">
    <citation type="journal article" date="2020" name="New Phytol.">
        <title>Comparative genomics reveals dynamic genome evolution in host specialist ectomycorrhizal fungi.</title>
        <authorList>
            <person name="Lofgren L.A."/>
            <person name="Nguyen N.H."/>
            <person name="Vilgalys R."/>
            <person name="Ruytinx J."/>
            <person name="Liao H.L."/>
            <person name="Branco S."/>
            <person name="Kuo A."/>
            <person name="LaButti K."/>
            <person name="Lipzen A."/>
            <person name="Andreopoulos W."/>
            <person name="Pangilinan J."/>
            <person name="Riley R."/>
            <person name="Hundley H."/>
            <person name="Na H."/>
            <person name="Barry K."/>
            <person name="Grigoriev I.V."/>
            <person name="Stajich J.E."/>
            <person name="Kennedy P.G."/>
        </authorList>
    </citation>
    <scope>NUCLEOTIDE SEQUENCE</scope>
    <source>
        <strain evidence="2">S12</strain>
    </source>
</reference>
<accession>A0A9P7AIB6</accession>
<protein>
    <submittedName>
        <fullName evidence="2">Uncharacterized protein</fullName>
    </submittedName>
</protein>
<keyword evidence="3" id="KW-1185">Reference proteome</keyword>
<evidence type="ECO:0000313" key="3">
    <source>
        <dbReference type="Proteomes" id="UP000719766"/>
    </source>
</evidence>
<keyword evidence="1" id="KW-0472">Membrane</keyword>
<evidence type="ECO:0000256" key="1">
    <source>
        <dbReference type="SAM" id="Phobius"/>
    </source>
</evidence>
<feature type="transmembrane region" description="Helical" evidence="1">
    <location>
        <begin position="12"/>
        <end position="33"/>
    </location>
</feature>
<dbReference type="EMBL" id="JABBWE010000053">
    <property type="protein sequence ID" value="KAG1790075.1"/>
    <property type="molecule type" value="Genomic_DNA"/>
</dbReference>
<dbReference type="Proteomes" id="UP000719766">
    <property type="component" value="Unassembled WGS sequence"/>
</dbReference>
<organism evidence="2 3">
    <name type="scientific">Suillus plorans</name>
    <dbReference type="NCBI Taxonomy" id="116603"/>
    <lineage>
        <taxon>Eukaryota</taxon>
        <taxon>Fungi</taxon>
        <taxon>Dikarya</taxon>
        <taxon>Basidiomycota</taxon>
        <taxon>Agaricomycotina</taxon>
        <taxon>Agaricomycetes</taxon>
        <taxon>Agaricomycetidae</taxon>
        <taxon>Boletales</taxon>
        <taxon>Suillineae</taxon>
        <taxon>Suillaceae</taxon>
        <taxon>Suillus</taxon>
    </lineage>
</organism>
<keyword evidence="1" id="KW-1133">Transmembrane helix</keyword>
<dbReference type="AlphaFoldDB" id="A0A9P7AIB6"/>
<dbReference type="OrthoDB" id="10559278at2759"/>
<comment type="caution">
    <text evidence="2">The sequence shown here is derived from an EMBL/GenBank/DDBJ whole genome shotgun (WGS) entry which is preliminary data.</text>
</comment>
<sequence>MGSTDIDIPLDAAAIMSTALEGILYGFSGLMFIGTHLGIHLQKTHEGRQSAVAADSLLSNTVGFFCVRISPLGS</sequence>
<evidence type="ECO:0000313" key="2">
    <source>
        <dbReference type="EMBL" id="KAG1790075.1"/>
    </source>
</evidence>
<name>A0A9P7AIB6_9AGAM</name>
<gene>
    <name evidence="2" type="ORF">HD556DRAFT_1393950</name>
</gene>
<proteinExistence type="predicted"/>
<keyword evidence="1" id="KW-0812">Transmembrane</keyword>
<dbReference type="RefSeq" id="XP_041157060.1">
    <property type="nucleotide sequence ID" value="XM_041303630.1"/>
</dbReference>
<dbReference type="GeneID" id="64597394"/>